<feature type="transmembrane region" description="Helical" evidence="8">
    <location>
        <begin position="448"/>
        <end position="470"/>
    </location>
</feature>
<evidence type="ECO:0000256" key="4">
    <source>
        <dbReference type="ARBA" id="ARBA00022475"/>
    </source>
</evidence>
<keyword evidence="5 8" id="KW-0812">Transmembrane</keyword>
<dbReference type="PANTHER" id="PTHR30047">
    <property type="entry name" value="HIGH-AFFINITY CHOLINE TRANSPORT PROTEIN-RELATED"/>
    <property type="match status" value="1"/>
</dbReference>
<comment type="similarity">
    <text evidence="2">Belongs to the BCCT transporter (TC 2.A.15) family.</text>
</comment>
<feature type="transmembrane region" description="Helical" evidence="8">
    <location>
        <begin position="352"/>
        <end position="370"/>
    </location>
</feature>
<feature type="transmembrane region" description="Helical" evidence="8">
    <location>
        <begin position="406"/>
        <end position="427"/>
    </location>
</feature>
<dbReference type="Pfam" id="PF02028">
    <property type="entry name" value="BCCT"/>
    <property type="match status" value="1"/>
</dbReference>
<feature type="transmembrane region" description="Helical" evidence="8">
    <location>
        <begin position="147"/>
        <end position="165"/>
    </location>
</feature>
<name>A0AA47LS98_9GAMM</name>
<feature type="transmembrane region" description="Helical" evidence="8">
    <location>
        <begin position="12"/>
        <end position="34"/>
    </location>
</feature>
<dbReference type="Proteomes" id="UP001164748">
    <property type="component" value="Chromosome"/>
</dbReference>
<evidence type="ECO:0000256" key="6">
    <source>
        <dbReference type="ARBA" id="ARBA00022989"/>
    </source>
</evidence>
<dbReference type="GO" id="GO:0005886">
    <property type="term" value="C:plasma membrane"/>
    <property type="evidence" value="ECO:0007669"/>
    <property type="project" value="UniProtKB-SubCell"/>
</dbReference>
<dbReference type="RefSeq" id="WP_269579823.1">
    <property type="nucleotide sequence ID" value="NZ_CP114588.1"/>
</dbReference>
<dbReference type="InterPro" id="IPR000060">
    <property type="entry name" value="BCCT_transptr"/>
</dbReference>
<evidence type="ECO:0000256" key="3">
    <source>
        <dbReference type="ARBA" id="ARBA00022448"/>
    </source>
</evidence>
<dbReference type="GO" id="GO:0022857">
    <property type="term" value="F:transmembrane transporter activity"/>
    <property type="evidence" value="ECO:0007669"/>
    <property type="project" value="InterPro"/>
</dbReference>
<feature type="transmembrane region" description="Helical" evidence="8">
    <location>
        <begin position="476"/>
        <end position="500"/>
    </location>
</feature>
<dbReference type="PANTHER" id="PTHR30047:SF7">
    <property type="entry name" value="HIGH-AFFINITY CHOLINE TRANSPORT PROTEIN"/>
    <property type="match status" value="1"/>
</dbReference>
<evidence type="ECO:0000313" key="9">
    <source>
        <dbReference type="EMBL" id="WBA09719.1"/>
    </source>
</evidence>
<keyword evidence="4" id="KW-1003">Cell membrane</keyword>
<dbReference type="AlphaFoldDB" id="A0AA47LS98"/>
<feature type="transmembrane region" description="Helical" evidence="8">
    <location>
        <begin position="264"/>
        <end position="284"/>
    </location>
</feature>
<comment type="subcellular location">
    <subcellularLocation>
        <location evidence="1">Cell membrane</location>
        <topology evidence="1">Multi-pass membrane protein</topology>
    </subcellularLocation>
</comment>
<keyword evidence="6 8" id="KW-1133">Transmembrane helix</keyword>
<feature type="transmembrane region" description="Helical" evidence="8">
    <location>
        <begin position="54"/>
        <end position="74"/>
    </location>
</feature>
<sequence length="671" mass="73647">MRHEQSSISAGINPPVFYPAAALIAAFVIFTISMPDTAGALFGSAQAWIIDTFGWFYLLAMGLYLGLALIFALSRYGQFKLGPDHSEPEFSYHSWFAMLFSAGMGIGLIFYGVAEPVFHYATPVVGEGNTAEAAKAAMRMTFFHWGLHAWGVYAIVALALAYFSFRHRLPLRISSALYPLIGKRIHGPIGYTVDVFAVFGTMFGIATSLGLGVMQINAGLNYLFDIPTTTSVQLVLIACVTGLATISVVLGLDGGIRRLSDLNLWLAVALLLFVVAVGPTLFIFETLGQNIGTYLSSMVDMTFNAYAYTGDESTDGFLGGWTLFYWAWFIAWSPFVGMFIARISRGRTIREFILGVIFVPVGVTFIWLTVFGDTALHGILTNTMPNLVDQVFANSSTSLFHFLDNFPLAGVSSVIATLLVITFFVTSSDSGSLVIDTLTSKDNGESPVKLRIFWALAEGLVASALVVAGGSNVLSALQAASLTSALPFAVILLAVGFGLLKALKMEALKRDSLQHLATIPGNVTRHSPHYAENWQNRLQTLVASPEWQEIAVMLDKTIEPAMRAVAEELEKQALDVSINREHDRCYLRVHHGNDPDFIYGVRARAYASHTFNLKTLADNETLDTPHHYRAEVFLREGGQQYNIAGYNQAQVIEDMLDHYEKHLHFLHVINS</sequence>
<keyword evidence="3" id="KW-0813">Transport</keyword>
<feature type="transmembrane region" description="Helical" evidence="8">
    <location>
        <begin position="234"/>
        <end position="252"/>
    </location>
</feature>
<accession>A0AA47LS98</accession>
<feature type="transmembrane region" description="Helical" evidence="8">
    <location>
        <begin position="191"/>
        <end position="214"/>
    </location>
</feature>
<evidence type="ECO:0000256" key="2">
    <source>
        <dbReference type="ARBA" id="ARBA00005658"/>
    </source>
</evidence>
<proteinExistence type="inferred from homology"/>
<dbReference type="NCBIfam" id="TIGR00842">
    <property type="entry name" value="bcct"/>
    <property type="match status" value="1"/>
</dbReference>
<reference evidence="9" key="1">
    <citation type="submission" date="2022-09" db="EMBL/GenBank/DDBJ databases">
        <authorList>
            <person name="Li Z.-J."/>
        </authorList>
    </citation>
    <scope>NUCLEOTIDE SEQUENCE</scope>
    <source>
        <strain evidence="9">TGB11</strain>
    </source>
</reference>
<organism evidence="9 10">
    <name type="scientific">Salinivibrio kushneri</name>
    <dbReference type="NCBI Taxonomy" id="1908198"/>
    <lineage>
        <taxon>Bacteria</taxon>
        <taxon>Pseudomonadati</taxon>
        <taxon>Pseudomonadota</taxon>
        <taxon>Gammaproteobacteria</taxon>
        <taxon>Vibrionales</taxon>
        <taxon>Vibrionaceae</taxon>
        <taxon>Salinivibrio</taxon>
    </lineage>
</organism>
<evidence type="ECO:0000256" key="7">
    <source>
        <dbReference type="ARBA" id="ARBA00023136"/>
    </source>
</evidence>
<dbReference type="NCBIfam" id="NF007399">
    <property type="entry name" value="PRK09928.1"/>
    <property type="match status" value="1"/>
</dbReference>
<feature type="transmembrane region" description="Helical" evidence="8">
    <location>
        <begin position="323"/>
        <end position="340"/>
    </location>
</feature>
<evidence type="ECO:0000256" key="8">
    <source>
        <dbReference type="SAM" id="Phobius"/>
    </source>
</evidence>
<gene>
    <name evidence="9" type="primary">betT</name>
    <name evidence="9" type="ORF">N8M53_05870</name>
</gene>
<dbReference type="EMBL" id="CP114588">
    <property type="protein sequence ID" value="WBA09719.1"/>
    <property type="molecule type" value="Genomic_DNA"/>
</dbReference>
<feature type="transmembrane region" description="Helical" evidence="8">
    <location>
        <begin position="95"/>
        <end position="114"/>
    </location>
</feature>
<evidence type="ECO:0000313" key="10">
    <source>
        <dbReference type="Proteomes" id="UP001164748"/>
    </source>
</evidence>
<protein>
    <submittedName>
        <fullName evidence="9">Choline BCCT transporter BetT</fullName>
    </submittedName>
</protein>
<evidence type="ECO:0000256" key="1">
    <source>
        <dbReference type="ARBA" id="ARBA00004651"/>
    </source>
</evidence>
<keyword evidence="7 8" id="KW-0472">Membrane</keyword>
<evidence type="ECO:0000256" key="5">
    <source>
        <dbReference type="ARBA" id="ARBA00022692"/>
    </source>
</evidence>